<evidence type="ECO:0000256" key="4">
    <source>
        <dbReference type="ARBA" id="ARBA00022989"/>
    </source>
</evidence>
<dbReference type="PROSITE" id="PS50125">
    <property type="entry name" value="GUANYLATE_CYCLASE_2"/>
    <property type="match status" value="1"/>
</dbReference>
<evidence type="ECO:0000313" key="9">
    <source>
        <dbReference type="EMBL" id="KAK1744547.1"/>
    </source>
</evidence>
<accession>A0AAD8YFM6</accession>
<organism evidence="9 10">
    <name type="scientific">Skeletonema marinoi</name>
    <dbReference type="NCBI Taxonomy" id="267567"/>
    <lineage>
        <taxon>Eukaryota</taxon>
        <taxon>Sar</taxon>
        <taxon>Stramenopiles</taxon>
        <taxon>Ochrophyta</taxon>
        <taxon>Bacillariophyta</taxon>
        <taxon>Coscinodiscophyceae</taxon>
        <taxon>Thalassiosirophycidae</taxon>
        <taxon>Thalassiosirales</taxon>
        <taxon>Skeletonemataceae</taxon>
        <taxon>Skeletonema</taxon>
        <taxon>Skeletonema marinoi-dohrnii complex</taxon>
    </lineage>
</organism>
<evidence type="ECO:0000256" key="3">
    <source>
        <dbReference type="ARBA" id="ARBA00022741"/>
    </source>
</evidence>
<dbReference type="EC" id="4.6.1.-" evidence="9"/>
<dbReference type="CDD" id="cd07302">
    <property type="entry name" value="CHD"/>
    <property type="match status" value="1"/>
</dbReference>
<reference evidence="9" key="1">
    <citation type="submission" date="2023-06" db="EMBL/GenBank/DDBJ databases">
        <title>Survivors Of The Sea: Transcriptome response of Skeletonema marinoi to long-term dormancy.</title>
        <authorList>
            <person name="Pinder M.I.M."/>
            <person name="Kourtchenko O."/>
            <person name="Robertson E.K."/>
            <person name="Larsson T."/>
            <person name="Maumus F."/>
            <person name="Osuna-Cruz C.M."/>
            <person name="Vancaester E."/>
            <person name="Stenow R."/>
            <person name="Vandepoele K."/>
            <person name="Ploug H."/>
            <person name="Bruchert V."/>
            <person name="Godhe A."/>
            <person name="Topel M."/>
        </authorList>
    </citation>
    <scope>NUCLEOTIDE SEQUENCE</scope>
    <source>
        <strain evidence="9">R05AC</strain>
    </source>
</reference>
<keyword evidence="2" id="KW-0812">Transmembrane</keyword>
<evidence type="ECO:0000256" key="5">
    <source>
        <dbReference type="ARBA" id="ARBA00023136"/>
    </source>
</evidence>
<dbReference type="GO" id="GO:0005886">
    <property type="term" value="C:plasma membrane"/>
    <property type="evidence" value="ECO:0007669"/>
    <property type="project" value="TreeGrafter"/>
</dbReference>
<keyword evidence="3" id="KW-0547">Nucleotide-binding</keyword>
<dbReference type="PANTHER" id="PTHR11920:SF335">
    <property type="entry name" value="GUANYLATE CYCLASE"/>
    <property type="match status" value="1"/>
</dbReference>
<dbReference type="GO" id="GO:0000166">
    <property type="term" value="F:nucleotide binding"/>
    <property type="evidence" value="ECO:0007669"/>
    <property type="project" value="UniProtKB-KW"/>
</dbReference>
<dbReference type="GO" id="GO:0035556">
    <property type="term" value="P:intracellular signal transduction"/>
    <property type="evidence" value="ECO:0007669"/>
    <property type="project" value="InterPro"/>
</dbReference>
<keyword evidence="5" id="KW-0472">Membrane</keyword>
<evidence type="ECO:0000256" key="7">
    <source>
        <dbReference type="SAM" id="MobiDB-lite"/>
    </source>
</evidence>
<dbReference type="PANTHER" id="PTHR11920">
    <property type="entry name" value="GUANYLYL CYCLASE"/>
    <property type="match status" value="1"/>
</dbReference>
<dbReference type="InterPro" id="IPR001054">
    <property type="entry name" value="A/G_cyclase"/>
</dbReference>
<dbReference type="Pfam" id="PF00211">
    <property type="entry name" value="Guanylate_cyc"/>
    <property type="match status" value="1"/>
</dbReference>
<keyword evidence="6 9" id="KW-0456">Lyase</keyword>
<comment type="subcellular location">
    <subcellularLocation>
        <location evidence="1">Membrane</location>
    </subcellularLocation>
</comment>
<gene>
    <name evidence="9" type="ORF">QTG54_005080</name>
</gene>
<dbReference type="GO" id="GO:0007168">
    <property type="term" value="P:receptor guanylyl cyclase signaling pathway"/>
    <property type="evidence" value="ECO:0007669"/>
    <property type="project" value="TreeGrafter"/>
</dbReference>
<name>A0AAD8YFM6_9STRA</name>
<dbReference type="SMART" id="SM00044">
    <property type="entry name" value="CYCc"/>
    <property type="match status" value="1"/>
</dbReference>
<feature type="domain" description="Guanylate cyclase" evidence="8">
    <location>
        <begin position="119"/>
        <end position="251"/>
    </location>
</feature>
<keyword evidence="4" id="KW-1133">Transmembrane helix</keyword>
<feature type="region of interest" description="Disordered" evidence="7">
    <location>
        <begin position="34"/>
        <end position="71"/>
    </location>
</feature>
<dbReference type="SUPFAM" id="SSF55073">
    <property type="entry name" value="Nucleotide cyclase"/>
    <property type="match status" value="1"/>
</dbReference>
<evidence type="ECO:0000256" key="6">
    <source>
        <dbReference type="ARBA" id="ARBA00023239"/>
    </source>
</evidence>
<keyword evidence="10" id="KW-1185">Reference proteome</keyword>
<dbReference type="GO" id="GO:0001653">
    <property type="term" value="F:peptide receptor activity"/>
    <property type="evidence" value="ECO:0007669"/>
    <property type="project" value="TreeGrafter"/>
</dbReference>
<protein>
    <submittedName>
        <fullName evidence="9">Adenylate/guanylate cyclase</fullName>
        <ecNumber evidence="9">4.6.1.-</ecNumber>
    </submittedName>
</protein>
<dbReference type="Proteomes" id="UP001224775">
    <property type="component" value="Unassembled WGS sequence"/>
</dbReference>
<comment type="caution">
    <text evidence="9">The sequence shown here is derived from an EMBL/GenBank/DDBJ whole genome shotgun (WGS) entry which is preliminary data.</text>
</comment>
<dbReference type="GO" id="GO:0004016">
    <property type="term" value="F:adenylate cyclase activity"/>
    <property type="evidence" value="ECO:0007669"/>
    <property type="project" value="TreeGrafter"/>
</dbReference>
<dbReference type="Gene3D" id="3.30.70.1230">
    <property type="entry name" value="Nucleotide cyclase"/>
    <property type="match status" value="1"/>
</dbReference>
<dbReference type="InterPro" id="IPR050401">
    <property type="entry name" value="Cyclic_nucleotide_synthase"/>
</dbReference>
<dbReference type="EMBL" id="JATAAI010000007">
    <property type="protein sequence ID" value="KAK1744547.1"/>
    <property type="molecule type" value="Genomic_DNA"/>
</dbReference>
<proteinExistence type="predicted"/>
<dbReference type="GO" id="GO:0004383">
    <property type="term" value="F:guanylate cyclase activity"/>
    <property type="evidence" value="ECO:0007669"/>
    <property type="project" value="TreeGrafter"/>
</dbReference>
<evidence type="ECO:0000256" key="2">
    <source>
        <dbReference type="ARBA" id="ARBA00022692"/>
    </source>
</evidence>
<sequence length="312" mass="35202">MGRINSIWRLEATTSKKIIAKMYPPQIRERLLNHERSRLDGSGRSSVLDDSTEEVEMNKESSKKRRRGSDSIRQRIQEYILHRQQRSKEDTLRDVQTQEDPECAILDSVPIADDFNDTSIMFADISSFTYWASQHSPIEVFTLLESLFFEFDLIANKMGVYKLSTVGDCYIASTGVPYPQDDHAIVLTQFAECCRQKANELFVTLSPKLNTCDLGIRIGIHSGPVTAGVLRGDKARFDFFGDTINTAQRIESTGKPNSVHLSSETAQLIEQAGKGSWLLPRKDAVKAKGKGELKTFWLRVAEEDEDDPSCMV</sequence>
<evidence type="ECO:0000313" key="10">
    <source>
        <dbReference type="Proteomes" id="UP001224775"/>
    </source>
</evidence>
<evidence type="ECO:0000256" key="1">
    <source>
        <dbReference type="ARBA" id="ARBA00004370"/>
    </source>
</evidence>
<dbReference type="InterPro" id="IPR029787">
    <property type="entry name" value="Nucleotide_cyclase"/>
</dbReference>
<evidence type="ECO:0000259" key="8">
    <source>
        <dbReference type="PROSITE" id="PS50125"/>
    </source>
</evidence>
<dbReference type="AlphaFoldDB" id="A0AAD8YFM6"/>